<reference evidence="2" key="1">
    <citation type="submission" date="2018-02" db="EMBL/GenBank/DDBJ databases">
        <title>Genome sequencing of Solimonas sp. HR-BB.</title>
        <authorList>
            <person name="Lee Y."/>
            <person name="Jeon C.O."/>
        </authorList>
    </citation>
    <scope>NUCLEOTIDE SEQUENCE [LARGE SCALE GENOMIC DNA]</scope>
    <source>
        <strain evidence="2">HR-E</strain>
    </source>
</reference>
<dbReference type="Gene3D" id="3.30.2310.40">
    <property type="match status" value="1"/>
</dbReference>
<proteinExistence type="predicted"/>
<dbReference type="CDD" id="cd12869">
    <property type="entry name" value="MqsR"/>
    <property type="match status" value="1"/>
</dbReference>
<dbReference type="Pfam" id="PF15723">
    <property type="entry name" value="MqsR_toxin"/>
    <property type="match status" value="1"/>
</dbReference>
<dbReference type="GO" id="GO:0044010">
    <property type="term" value="P:single-species biofilm formation"/>
    <property type="evidence" value="ECO:0007669"/>
    <property type="project" value="InterPro"/>
</dbReference>
<dbReference type="EMBL" id="PTQZ01000323">
    <property type="protein sequence ID" value="PQA30015.1"/>
    <property type="molecule type" value="Genomic_DNA"/>
</dbReference>
<accession>A0A2P6AQD1</accession>
<dbReference type="RefSeq" id="WP_105193400.1">
    <property type="nucleotide sequence ID" value="NZ_PTQZ01000323.1"/>
</dbReference>
<keyword evidence="2" id="KW-1185">Reference proteome</keyword>
<comment type="caution">
    <text evidence="1">The sequence shown here is derived from an EMBL/GenBank/DDBJ whole genome shotgun (WGS) entry which is preliminary data.</text>
</comment>
<dbReference type="AlphaFoldDB" id="A0A2P6AQD1"/>
<protein>
    <submittedName>
        <fullName evidence="1">Motility quorum-sensing regulator MqsR</fullName>
    </submittedName>
</protein>
<dbReference type="GO" id="GO:0009372">
    <property type="term" value="P:quorum sensing"/>
    <property type="evidence" value="ECO:0007669"/>
    <property type="project" value="InterPro"/>
</dbReference>
<dbReference type="InterPro" id="IPR031451">
    <property type="entry name" value="MqsR_toxin"/>
</dbReference>
<sequence length="100" mass="11067">MEKRIAHYKLSDVQGVVARNGIDSLTRTAQMGADAMGLNAAEAVAVVLSLTPSMLYKSMTTHADHRVWQDVYRAACPNDRMAYIKLTLRDGAVVIQFKEL</sequence>
<evidence type="ECO:0000313" key="2">
    <source>
        <dbReference type="Proteomes" id="UP000243900"/>
    </source>
</evidence>
<evidence type="ECO:0000313" key="1">
    <source>
        <dbReference type="EMBL" id="PQA30015.1"/>
    </source>
</evidence>
<dbReference type="GO" id="GO:0017148">
    <property type="term" value="P:negative regulation of translation"/>
    <property type="evidence" value="ECO:0007669"/>
    <property type="project" value="InterPro"/>
</dbReference>
<organism evidence="1 2">
    <name type="scientific">Amnimonas aquatica</name>
    <dbReference type="NCBI Taxonomy" id="2094561"/>
    <lineage>
        <taxon>Bacteria</taxon>
        <taxon>Pseudomonadati</taxon>
        <taxon>Pseudomonadota</taxon>
        <taxon>Gammaproteobacteria</taxon>
        <taxon>Moraxellales</taxon>
        <taxon>Moraxellaceae</taxon>
        <taxon>Amnimonas</taxon>
    </lineage>
</organism>
<dbReference type="OrthoDB" id="8611934at2"/>
<gene>
    <name evidence="1" type="ORF">C5O18_09580</name>
</gene>
<dbReference type="Proteomes" id="UP000243900">
    <property type="component" value="Unassembled WGS sequence"/>
</dbReference>
<name>A0A2P6AQD1_9GAMM</name>
<dbReference type="InterPro" id="IPR038493">
    <property type="entry name" value="MqsR_sf"/>
</dbReference>